<proteinExistence type="predicted"/>
<sequence>MPPEPVSGDTWRWMGRVIDLNDPEGTYPPNIRATILATRDASTPEDEDLAAWLAWITEEHPPWDFGTEGGCHACGTTTWCAEQDRAHHLATRWLTEKAWQLVQRSRQRLAEFDQRRKAERTTS</sequence>
<evidence type="ECO:0000313" key="1">
    <source>
        <dbReference type="EMBL" id="RSM73471.1"/>
    </source>
</evidence>
<dbReference type="EMBL" id="QHKI01000056">
    <property type="protein sequence ID" value="RSM73471.1"/>
    <property type="molecule type" value="Genomic_DNA"/>
</dbReference>
<reference evidence="1 2" key="1">
    <citation type="submission" date="2018-05" db="EMBL/GenBank/DDBJ databases">
        <title>Evolution of GPA BGCs.</title>
        <authorList>
            <person name="Waglechner N."/>
            <person name="Wright G.D."/>
        </authorList>
    </citation>
    <scope>NUCLEOTIDE SEQUENCE [LARGE SCALE GENOMIC DNA]</scope>
    <source>
        <strain evidence="1 2">A82846</strain>
    </source>
</reference>
<protein>
    <submittedName>
        <fullName evidence="1">Uncharacterized protein</fullName>
    </submittedName>
</protein>
<accession>A0A428YV10</accession>
<evidence type="ECO:0000313" key="2">
    <source>
        <dbReference type="Proteomes" id="UP000287547"/>
    </source>
</evidence>
<dbReference type="AlphaFoldDB" id="A0A428YV10"/>
<dbReference type="Proteomes" id="UP000287547">
    <property type="component" value="Unassembled WGS sequence"/>
</dbReference>
<gene>
    <name evidence="1" type="ORF">DMH04_41405</name>
</gene>
<organism evidence="1 2">
    <name type="scientific">Kibdelosporangium aridum</name>
    <dbReference type="NCBI Taxonomy" id="2030"/>
    <lineage>
        <taxon>Bacteria</taxon>
        <taxon>Bacillati</taxon>
        <taxon>Actinomycetota</taxon>
        <taxon>Actinomycetes</taxon>
        <taxon>Pseudonocardiales</taxon>
        <taxon>Pseudonocardiaceae</taxon>
        <taxon>Kibdelosporangium</taxon>
    </lineage>
</organism>
<dbReference type="RefSeq" id="WP_037253842.1">
    <property type="nucleotide sequence ID" value="NZ_QHKI01000056.1"/>
</dbReference>
<name>A0A428YV10_KIBAR</name>
<dbReference type="OrthoDB" id="9768560at2"/>
<comment type="caution">
    <text evidence="1">The sequence shown here is derived from an EMBL/GenBank/DDBJ whole genome shotgun (WGS) entry which is preliminary data.</text>
</comment>